<gene>
    <name evidence="3" type="ORF">NDU88_003405</name>
</gene>
<evidence type="ECO:0000313" key="4">
    <source>
        <dbReference type="Proteomes" id="UP001066276"/>
    </source>
</evidence>
<feature type="signal peptide" evidence="2">
    <location>
        <begin position="1"/>
        <end position="22"/>
    </location>
</feature>
<feature type="chain" id="PRO_5043552264" description="Secreted protein" evidence="2">
    <location>
        <begin position="23"/>
        <end position="82"/>
    </location>
</feature>
<name>A0AAV7UYC4_PLEWA</name>
<evidence type="ECO:0000313" key="3">
    <source>
        <dbReference type="EMBL" id="KAJ1194110.1"/>
    </source>
</evidence>
<evidence type="ECO:0000256" key="1">
    <source>
        <dbReference type="SAM" id="MobiDB-lite"/>
    </source>
</evidence>
<evidence type="ECO:0008006" key="5">
    <source>
        <dbReference type="Google" id="ProtNLM"/>
    </source>
</evidence>
<dbReference type="EMBL" id="JANPWB010000004">
    <property type="protein sequence ID" value="KAJ1194110.1"/>
    <property type="molecule type" value="Genomic_DNA"/>
</dbReference>
<evidence type="ECO:0000256" key="2">
    <source>
        <dbReference type="SAM" id="SignalP"/>
    </source>
</evidence>
<sequence length="82" mass="8579">MWEASAALVLGIFVVIHRLCCSVGLSELLQQRAFETTVPRANTGRTMGAGGAHGPKSRAWQPAEAPIQRSKAASVFASGACP</sequence>
<dbReference type="AlphaFoldDB" id="A0AAV7UYC4"/>
<comment type="caution">
    <text evidence="3">The sequence shown here is derived from an EMBL/GenBank/DDBJ whole genome shotgun (WGS) entry which is preliminary data.</text>
</comment>
<dbReference type="Proteomes" id="UP001066276">
    <property type="component" value="Chromosome 2_2"/>
</dbReference>
<accession>A0AAV7UYC4</accession>
<proteinExistence type="predicted"/>
<feature type="region of interest" description="Disordered" evidence="1">
    <location>
        <begin position="40"/>
        <end position="59"/>
    </location>
</feature>
<reference evidence="3" key="1">
    <citation type="journal article" date="2022" name="bioRxiv">
        <title>Sequencing and chromosome-scale assembly of the giantPleurodeles waltlgenome.</title>
        <authorList>
            <person name="Brown T."/>
            <person name="Elewa A."/>
            <person name="Iarovenko S."/>
            <person name="Subramanian E."/>
            <person name="Araus A.J."/>
            <person name="Petzold A."/>
            <person name="Susuki M."/>
            <person name="Suzuki K.-i.T."/>
            <person name="Hayashi T."/>
            <person name="Toyoda A."/>
            <person name="Oliveira C."/>
            <person name="Osipova E."/>
            <person name="Leigh N.D."/>
            <person name="Simon A."/>
            <person name="Yun M.H."/>
        </authorList>
    </citation>
    <scope>NUCLEOTIDE SEQUENCE</scope>
    <source>
        <strain evidence="3">20211129_DDA</strain>
        <tissue evidence="3">Liver</tissue>
    </source>
</reference>
<organism evidence="3 4">
    <name type="scientific">Pleurodeles waltl</name>
    <name type="common">Iberian ribbed newt</name>
    <dbReference type="NCBI Taxonomy" id="8319"/>
    <lineage>
        <taxon>Eukaryota</taxon>
        <taxon>Metazoa</taxon>
        <taxon>Chordata</taxon>
        <taxon>Craniata</taxon>
        <taxon>Vertebrata</taxon>
        <taxon>Euteleostomi</taxon>
        <taxon>Amphibia</taxon>
        <taxon>Batrachia</taxon>
        <taxon>Caudata</taxon>
        <taxon>Salamandroidea</taxon>
        <taxon>Salamandridae</taxon>
        <taxon>Pleurodelinae</taxon>
        <taxon>Pleurodeles</taxon>
    </lineage>
</organism>
<keyword evidence="2" id="KW-0732">Signal</keyword>
<keyword evidence="4" id="KW-1185">Reference proteome</keyword>
<protein>
    <recommendedName>
        <fullName evidence="5">Secreted protein</fullName>
    </recommendedName>
</protein>